<comment type="caution">
    <text evidence="1">The sequence shown here is derived from an EMBL/GenBank/DDBJ whole genome shotgun (WGS) entry which is preliminary data.</text>
</comment>
<protein>
    <submittedName>
        <fullName evidence="1">Uncharacterized protein</fullName>
    </submittedName>
</protein>
<evidence type="ECO:0000313" key="1">
    <source>
        <dbReference type="EMBL" id="RRR51887.1"/>
    </source>
</evidence>
<dbReference type="EMBL" id="RSDO01000013">
    <property type="protein sequence ID" value="RRR51887.1"/>
    <property type="molecule type" value="Genomic_DNA"/>
</dbReference>
<sequence>MRQYITIEESSLNSTKQFISEIQHELSQLKIICQYFCCDHLISEIEDLIENLISYNDYELENILYDKYIQIRKNILYGSDFAKEIKSPNFKVNRYSKYDYERSFAPYNLENRVNKFDNKNTKTVVFRSGMSAIDVILKSLVRHFDLSRMQMIDCSFYFETKELLYNIYDRYFNINRITSYEELYQTLEVTTYNIIFLESVDINRPNERIDLNLLIKKISNSRSPLILIIDTTADIFNFNLAEFVSKINRDILVFEIKSGIKLGQLGLELANVGFVNLSTNSKYIDLKSIYQTLVAFRSITGCSILPYEEKLLSNEIFFSEIKHDYILRMSTICTEFYNAIASNQSFEILGGELSVFLIIKIKSTEKDIYKKFLEDLDKSLKRKKLTIIHGTSFGFRHPRIEIIQKDFGDNCLRLSLGCYRGLLYEAIKHFFIEWRE</sequence>
<accession>A0A3R8RB99</accession>
<dbReference type="Proteomes" id="UP000274117">
    <property type="component" value="Unassembled WGS sequence"/>
</dbReference>
<reference evidence="1 2" key="1">
    <citation type="submission" date="2018-11" db="EMBL/GenBank/DDBJ databases">
        <authorList>
            <person name="Stevens M.J."/>
            <person name="Cernela N."/>
            <person name="Spoerry Serrano N."/>
            <person name="Schmitt S."/>
            <person name="Schrenzel J."/>
            <person name="Stephan R."/>
        </authorList>
    </citation>
    <scope>NUCLEOTIDE SEQUENCE [LARGE SCALE GENOMIC DNA]</scope>
    <source>
        <strain evidence="1 2">PP422</strain>
    </source>
</reference>
<evidence type="ECO:0000313" key="2">
    <source>
        <dbReference type="Proteomes" id="UP000274117"/>
    </source>
</evidence>
<dbReference type="AlphaFoldDB" id="A0A3R8RB99"/>
<organism evidence="1 2">
    <name type="scientific">Streptococcus suis</name>
    <dbReference type="NCBI Taxonomy" id="1307"/>
    <lineage>
        <taxon>Bacteria</taxon>
        <taxon>Bacillati</taxon>
        <taxon>Bacillota</taxon>
        <taxon>Bacilli</taxon>
        <taxon>Lactobacillales</taxon>
        <taxon>Streptococcaceae</taxon>
        <taxon>Streptococcus</taxon>
    </lineage>
</organism>
<gene>
    <name evidence="1" type="ORF">EI998_07645</name>
</gene>
<name>A0A3R8RB99_STRSU</name>
<proteinExistence type="predicted"/>
<reference evidence="1 2" key="2">
    <citation type="submission" date="2018-12" db="EMBL/GenBank/DDBJ databases">
        <title>Whole-genome sequences of fifteen clinical Streptococcus suis strains isolated from pigs between 2006 and 2018.</title>
        <authorList>
            <person name="Stevens M.J.A."/>
            <person name="Cernela N."/>
            <person name="Spoerry Serrano N."/>
            <person name="Schmitt S."/>
            <person name="Schrenzel J."/>
            <person name="Stephan R."/>
        </authorList>
    </citation>
    <scope>NUCLEOTIDE SEQUENCE [LARGE SCALE GENOMIC DNA]</scope>
    <source>
        <strain evidence="1 2">PP422</strain>
    </source>
</reference>